<keyword evidence="4" id="KW-1185">Reference proteome</keyword>
<proteinExistence type="predicted"/>
<evidence type="ECO:0000256" key="1">
    <source>
        <dbReference type="SAM" id="Coils"/>
    </source>
</evidence>
<dbReference type="InterPro" id="IPR052145">
    <property type="entry name" value="Mediator/Homeobox_domain"/>
</dbReference>
<dbReference type="PANTHER" id="PTHR24330">
    <property type="entry name" value="HOMEOBOX PROTEIN BARH-LIKE"/>
    <property type="match status" value="1"/>
</dbReference>
<feature type="compositionally biased region" description="Pro residues" evidence="2">
    <location>
        <begin position="507"/>
        <end position="522"/>
    </location>
</feature>
<protein>
    <submittedName>
        <fullName evidence="3">Uncharacterized protein</fullName>
    </submittedName>
</protein>
<evidence type="ECO:0000313" key="3">
    <source>
        <dbReference type="EMBL" id="KAF5832462.1"/>
    </source>
</evidence>
<feature type="region of interest" description="Disordered" evidence="2">
    <location>
        <begin position="302"/>
        <end position="323"/>
    </location>
</feature>
<feature type="compositionally biased region" description="Pro residues" evidence="2">
    <location>
        <begin position="531"/>
        <end position="542"/>
    </location>
</feature>
<keyword evidence="1" id="KW-0175">Coiled coil</keyword>
<reference evidence="3" key="1">
    <citation type="submission" date="2017-08" db="EMBL/GenBank/DDBJ databases">
        <authorList>
            <person name="Polle J.E."/>
            <person name="Barry K."/>
            <person name="Cushman J."/>
            <person name="Schmutz J."/>
            <person name="Tran D."/>
            <person name="Hathwaick L.T."/>
            <person name="Yim W.C."/>
            <person name="Jenkins J."/>
            <person name="Mckie-Krisberg Z.M."/>
            <person name="Prochnik S."/>
            <person name="Lindquist E."/>
            <person name="Dockter R.B."/>
            <person name="Adam C."/>
            <person name="Molina H."/>
            <person name="Bunkerborg J."/>
            <person name="Jin E."/>
            <person name="Buchheim M."/>
            <person name="Magnuson J."/>
        </authorList>
    </citation>
    <scope>NUCLEOTIDE SEQUENCE</scope>
    <source>
        <strain evidence="3">CCAP 19/18</strain>
    </source>
</reference>
<feature type="region of interest" description="Disordered" evidence="2">
    <location>
        <begin position="401"/>
        <end position="466"/>
    </location>
</feature>
<name>A0ABQ7GCY1_DUNSA</name>
<feature type="region of interest" description="Disordered" evidence="2">
    <location>
        <begin position="499"/>
        <end position="549"/>
    </location>
</feature>
<comment type="caution">
    <text evidence="3">The sequence shown here is derived from an EMBL/GenBank/DDBJ whole genome shotgun (WGS) entry which is preliminary data.</text>
</comment>
<dbReference type="EMBL" id="MU069871">
    <property type="protein sequence ID" value="KAF5832462.1"/>
    <property type="molecule type" value="Genomic_DNA"/>
</dbReference>
<feature type="coiled-coil region" evidence="1">
    <location>
        <begin position="326"/>
        <end position="355"/>
    </location>
</feature>
<feature type="compositionally biased region" description="Low complexity" evidence="2">
    <location>
        <begin position="306"/>
        <end position="315"/>
    </location>
</feature>
<evidence type="ECO:0000313" key="4">
    <source>
        <dbReference type="Proteomes" id="UP000815325"/>
    </source>
</evidence>
<dbReference type="Proteomes" id="UP000815325">
    <property type="component" value="Unassembled WGS sequence"/>
</dbReference>
<accession>A0ABQ7GCY1</accession>
<evidence type="ECO:0000256" key="2">
    <source>
        <dbReference type="SAM" id="MobiDB-lite"/>
    </source>
</evidence>
<dbReference type="PANTHER" id="PTHR24330:SF19">
    <property type="entry name" value="MEDIATOR OF RNA POLYMERASE II TRANSCRIPTION SUBUNIT 29"/>
    <property type="match status" value="1"/>
</dbReference>
<gene>
    <name evidence="3" type="ORF">DUNSADRAFT_11628</name>
</gene>
<organism evidence="3 4">
    <name type="scientific">Dunaliella salina</name>
    <name type="common">Green alga</name>
    <name type="synonym">Protococcus salinus</name>
    <dbReference type="NCBI Taxonomy" id="3046"/>
    <lineage>
        <taxon>Eukaryota</taxon>
        <taxon>Viridiplantae</taxon>
        <taxon>Chlorophyta</taxon>
        <taxon>core chlorophytes</taxon>
        <taxon>Chlorophyceae</taxon>
        <taxon>CS clade</taxon>
        <taxon>Chlamydomonadales</taxon>
        <taxon>Dunaliellaceae</taxon>
        <taxon>Dunaliella</taxon>
    </lineage>
</organism>
<sequence>MHGAMCDLQRMVVRECLLVLHLLEIRPPHFFRPPRDHCTPLMLIYHFFSDFLGPALRTNTSNKKGSLMPPAELHEYAILRTGIDAAELPKLLGAQLLYFTTHWGSHCSCFMCIPFEDIRSVWELAVKGLQSPGALGYTQQMQWLRRQQQQQQQRQNQQQEGCDALRDYESSLDVIATNLANGIKSWNHLVDVASWSAYVLIVRRKFGVPIGHGLCNLAEVALASMQLLGGNDPALGHRLPRGVASSCVAVYAVQEDIKGYCSGEGNAGFPVGSSSVFMVALMTGLRQQLNCCIAEMHACRGKSDAPRSPQASPLQQLPPPPASAAVEAAQARAEAAQAQVKLAQARAELAEAAAAAAAVVPAAPATAGSQATTAAPATTAVPAPIIEASVAAEAASALDTAAPTTTAATPAPAGAPAPTTEPIAAASPAAAAASAQAEPPAAAAPASTSEATALPPTAEASAAAAPVTAAAPTTAATPAPAGAPAQTAELPASVAAAVAPATAASPTEPPAPPAPAPTPAPVTPAHMPAAAPRPLPPAPAPAAVPCQQPSASNVRPLAQRAAALLAAVSDFLLGSEGCLVGAPGAPGKSEEQGVDAEIAVRDFKSVLRAMLTEPMLELMMMLDAQPVAFRAHNAIGVLLAQLKALHHCMVFPPSSCTPKFPANIYSDAAASIAYHSDPLRLAIRAIDSCLPMLYPNAEPISQRLPPRLQVAGELLEHFLGLYVKLLWGTSPEGKLWTADPALLEESRAFLISFIRATAPNSSHQVQQGAGQGQDGLDAYTSTAAVAWATVVFVPGLLYQEFHAGQQPLQVQTEKANRGEPQLGHGRAKLDPGAALDIVQYALRRRARRHVLCLPKELSAEGMWCLFKRLHACHRSCLCLRV</sequence>